<evidence type="ECO:0000313" key="1">
    <source>
        <dbReference type="EMBL" id="TFK96436.1"/>
    </source>
</evidence>
<dbReference type="AlphaFoldDB" id="A0A5C3Q4I5"/>
<gene>
    <name evidence="1" type="ORF">BDV98DRAFT_515688</name>
</gene>
<reference evidence="1 2" key="1">
    <citation type="journal article" date="2019" name="Nat. Ecol. Evol.">
        <title>Megaphylogeny resolves global patterns of mushroom evolution.</title>
        <authorList>
            <person name="Varga T."/>
            <person name="Krizsan K."/>
            <person name="Foldi C."/>
            <person name="Dima B."/>
            <person name="Sanchez-Garcia M."/>
            <person name="Sanchez-Ramirez S."/>
            <person name="Szollosi G.J."/>
            <person name="Szarkandi J.G."/>
            <person name="Papp V."/>
            <person name="Albert L."/>
            <person name="Andreopoulos W."/>
            <person name="Angelini C."/>
            <person name="Antonin V."/>
            <person name="Barry K.W."/>
            <person name="Bougher N.L."/>
            <person name="Buchanan P."/>
            <person name="Buyck B."/>
            <person name="Bense V."/>
            <person name="Catcheside P."/>
            <person name="Chovatia M."/>
            <person name="Cooper J."/>
            <person name="Damon W."/>
            <person name="Desjardin D."/>
            <person name="Finy P."/>
            <person name="Geml J."/>
            <person name="Haridas S."/>
            <person name="Hughes K."/>
            <person name="Justo A."/>
            <person name="Karasinski D."/>
            <person name="Kautmanova I."/>
            <person name="Kiss B."/>
            <person name="Kocsube S."/>
            <person name="Kotiranta H."/>
            <person name="LaButti K.M."/>
            <person name="Lechner B.E."/>
            <person name="Liimatainen K."/>
            <person name="Lipzen A."/>
            <person name="Lukacs Z."/>
            <person name="Mihaltcheva S."/>
            <person name="Morgado L.N."/>
            <person name="Niskanen T."/>
            <person name="Noordeloos M.E."/>
            <person name="Ohm R.A."/>
            <person name="Ortiz-Santana B."/>
            <person name="Ovrebo C."/>
            <person name="Racz N."/>
            <person name="Riley R."/>
            <person name="Savchenko A."/>
            <person name="Shiryaev A."/>
            <person name="Soop K."/>
            <person name="Spirin V."/>
            <person name="Szebenyi C."/>
            <person name="Tomsovsky M."/>
            <person name="Tulloss R.E."/>
            <person name="Uehling J."/>
            <person name="Grigoriev I.V."/>
            <person name="Vagvolgyi C."/>
            <person name="Papp T."/>
            <person name="Martin F.M."/>
            <person name="Miettinen O."/>
            <person name="Hibbett D.S."/>
            <person name="Nagy L.G."/>
        </authorList>
    </citation>
    <scope>NUCLEOTIDE SEQUENCE [LARGE SCALE GENOMIC DNA]</scope>
    <source>
        <strain evidence="1 2">CBS 309.79</strain>
    </source>
</reference>
<organism evidence="1 2">
    <name type="scientific">Pterulicium gracile</name>
    <dbReference type="NCBI Taxonomy" id="1884261"/>
    <lineage>
        <taxon>Eukaryota</taxon>
        <taxon>Fungi</taxon>
        <taxon>Dikarya</taxon>
        <taxon>Basidiomycota</taxon>
        <taxon>Agaricomycotina</taxon>
        <taxon>Agaricomycetes</taxon>
        <taxon>Agaricomycetidae</taxon>
        <taxon>Agaricales</taxon>
        <taxon>Pleurotineae</taxon>
        <taxon>Pterulaceae</taxon>
        <taxon>Pterulicium</taxon>
    </lineage>
</organism>
<accession>A0A5C3Q4I5</accession>
<protein>
    <submittedName>
        <fullName evidence="1">Uncharacterized protein</fullName>
    </submittedName>
</protein>
<feature type="non-terminal residue" evidence="1">
    <location>
        <position position="1"/>
    </location>
</feature>
<dbReference type="OrthoDB" id="3261136at2759"/>
<keyword evidence="2" id="KW-1185">Reference proteome</keyword>
<name>A0A5C3Q4I5_9AGAR</name>
<evidence type="ECO:0000313" key="2">
    <source>
        <dbReference type="Proteomes" id="UP000305067"/>
    </source>
</evidence>
<proteinExistence type="predicted"/>
<sequence>ELVTTEIHEIIHKCVLLAPEVPHYCCWWNKDLNKLKARSRKLSRCAYNLRGNPGHPIHAESRRIQVLYADAIKVAKRNHWEVFLPQPETASFGLQIITSQNQLEMAGV</sequence>
<dbReference type="EMBL" id="ML178860">
    <property type="protein sequence ID" value="TFK96436.1"/>
    <property type="molecule type" value="Genomic_DNA"/>
</dbReference>
<dbReference type="Proteomes" id="UP000305067">
    <property type="component" value="Unassembled WGS sequence"/>
</dbReference>